<sequence>MSYYKILNLEHYFKMYKKSVREPRKFWDKIADEHFTWYQKWEKVFDFDFQEAKFRWFIDAKVNITKNCIDRHLARRGDKTAIIFEPNNPNEAALHITYNELYDRVARMANVLRDEGVKKGDRVCIYLPMIPELAVAVLACARIGAVHSVVFAGFSASAVAARINDCECKMVITSDGGFRGDKTINLKGIVDEALEKCPTIEKVLVVKRTNTEVTMKSGRDFWLQPLLDDAIPNNVAEIMDAEDPLFILYTSGSTGKPKGMLHTIAGYMVYTAYTFKNVFNYEENDIFWCTADIGWITGHSYILYGPLLNGATTVIFEGVPSYPDFSRFWEVIEKHKITQFYTAPTAIRSLAKESIDFVQPFPLKSLKVIGSVGEPINEEAWHWYNDHVGGKRCPLVDTWWQTETGGIMLSPIAFVTPTKPTYASLPLPGVQPVLMDELRNEIEGNQVTGSLCIKFPWPSMARTIWGDHQRFKETYFTAFPGKYFTGDGALRDEVGYYRITGRVDDVVIVSGHNLGTAPIEDAINEHPAIAESAIVGFPHNIKGNALYGYVILKEIGESRNQENLRKEINQLISDQIGPIAKLDKIQFVSGLPKTRSGKIMRRILRKIAEGDYSNFGDISTLLNPEIVEEIKQGKI</sequence>
<dbReference type="FunFam" id="3.40.50.12780:FF:000001">
    <property type="entry name" value="Acetyl-coenzyme A synthetase"/>
    <property type="match status" value="1"/>
</dbReference>
<evidence type="ECO:0000256" key="3">
    <source>
        <dbReference type="ARBA" id="ARBA00022741"/>
    </source>
</evidence>
<keyword evidence="2" id="KW-0436">Ligase</keyword>
<dbReference type="GO" id="GO:0016208">
    <property type="term" value="F:AMP binding"/>
    <property type="evidence" value="ECO:0007669"/>
    <property type="project" value="InterPro"/>
</dbReference>
<feature type="domain" description="Acetyl-coenzyme A synthetase N-terminal" evidence="9">
    <location>
        <begin position="12"/>
        <end position="68"/>
    </location>
</feature>
<dbReference type="CDD" id="cd05966">
    <property type="entry name" value="ACS"/>
    <property type="match status" value="1"/>
</dbReference>
<evidence type="ECO:0000259" key="7">
    <source>
        <dbReference type="Pfam" id="PF00501"/>
    </source>
</evidence>
<reference evidence="10 11" key="1">
    <citation type="submission" date="2019-03" db="EMBL/GenBank/DDBJ databases">
        <title>Genomic Encyclopedia of Archaeal and Bacterial Type Strains, Phase II (KMG-II): from individual species to whole genera.</title>
        <authorList>
            <person name="Goeker M."/>
        </authorList>
    </citation>
    <scope>NUCLEOTIDE SEQUENCE [LARGE SCALE GENOMIC DNA]</scope>
    <source>
        <strain evidence="10 11">DSM 25687</strain>
    </source>
</reference>
<dbReference type="RefSeq" id="WP_133531976.1">
    <property type="nucleotide sequence ID" value="NZ_SNXR01000011.1"/>
</dbReference>
<evidence type="ECO:0000313" key="10">
    <source>
        <dbReference type="EMBL" id="TDP61025.1"/>
    </source>
</evidence>
<dbReference type="Pfam" id="PF16177">
    <property type="entry name" value="ACAS_N"/>
    <property type="match status" value="1"/>
</dbReference>
<feature type="domain" description="AMP-dependent synthetase/ligase" evidence="7">
    <location>
        <begin position="70"/>
        <end position="462"/>
    </location>
</feature>
<dbReference type="PANTHER" id="PTHR24095:SF14">
    <property type="entry name" value="ACETYL-COENZYME A SYNTHETASE 1"/>
    <property type="match status" value="1"/>
</dbReference>
<accession>A0A4R6QF05</accession>
<dbReference type="EMBL" id="SNXR01000011">
    <property type="protein sequence ID" value="TDP61025.1"/>
    <property type="molecule type" value="Genomic_DNA"/>
</dbReference>
<dbReference type="EC" id="6.2.1.1" evidence="6"/>
<gene>
    <name evidence="10" type="ORF">BC748_0633</name>
</gene>
<dbReference type="InterPro" id="IPR020845">
    <property type="entry name" value="AMP-binding_CS"/>
</dbReference>
<keyword evidence="3" id="KW-0547">Nucleotide-binding</keyword>
<dbReference type="PANTHER" id="PTHR24095">
    <property type="entry name" value="ACETYL-COENZYME A SYNTHETASE"/>
    <property type="match status" value="1"/>
</dbReference>
<evidence type="ECO:0000256" key="1">
    <source>
        <dbReference type="ARBA" id="ARBA00006432"/>
    </source>
</evidence>
<evidence type="ECO:0000259" key="8">
    <source>
        <dbReference type="Pfam" id="PF13193"/>
    </source>
</evidence>
<dbReference type="InterPro" id="IPR045851">
    <property type="entry name" value="AMP-bd_C_sf"/>
</dbReference>
<dbReference type="GO" id="GO:0005524">
    <property type="term" value="F:ATP binding"/>
    <property type="evidence" value="ECO:0007669"/>
    <property type="project" value="UniProtKB-KW"/>
</dbReference>
<organism evidence="10 11">
    <name type="scientific">Flavobacterium dankookense</name>
    <dbReference type="NCBI Taxonomy" id="706186"/>
    <lineage>
        <taxon>Bacteria</taxon>
        <taxon>Pseudomonadati</taxon>
        <taxon>Bacteroidota</taxon>
        <taxon>Flavobacteriia</taxon>
        <taxon>Flavobacteriales</taxon>
        <taxon>Flavobacteriaceae</taxon>
        <taxon>Flavobacterium</taxon>
    </lineage>
</organism>
<evidence type="ECO:0000256" key="2">
    <source>
        <dbReference type="ARBA" id="ARBA00022598"/>
    </source>
</evidence>
<evidence type="ECO:0000256" key="5">
    <source>
        <dbReference type="ARBA" id="ARBA00022990"/>
    </source>
</evidence>
<dbReference type="Proteomes" id="UP000295260">
    <property type="component" value="Unassembled WGS sequence"/>
</dbReference>
<dbReference type="Pfam" id="PF13193">
    <property type="entry name" value="AMP-binding_C"/>
    <property type="match status" value="1"/>
</dbReference>
<dbReference type="Gene3D" id="3.30.300.30">
    <property type="match status" value="1"/>
</dbReference>
<evidence type="ECO:0000259" key="9">
    <source>
        <dbReference type="Pfam" id="PF16177"/>
    </source>
</evidence>
<evidence type="ECO:0000256" key="6">
    <source>
        <dbReference type="NCBIfam" id="TIGR02188"/>
    </source>
</evidence>
<dbReference type="SUPFAM" id="SSF56801">
    <property type="entry name" value="Acetyl-CoA synthetase-like"/>
    <property type="match status" value="1"/>
</dbReference>
<dbReference type="InterPro" id="IPR025110">
    <property type="entry name" value="AMP-bd_C"/>
</dbReference>
<keyword evidence="5" id="KW-0007">Acetylation</keyword>
<dbReference type="AlphaFoldDB" id="A0A4R6QF05"/>
<dbReference type="InterPro" id="IPR011904">
    <property type="entry name" value="Ac_CoA_lig"/>
</dbReference>
<dbReference type="InterPro" id="IPR042099">
    <property type="entry name" value="ANL_N_sf"/>
</dbReference>
<evidence type="ECO:0000313" key="11">
    <source>
        <dbReference type="Proteomes" id="UP000295260"/>
    </source>
</evidence>
<dbReference type="NCBIfam" id="TIGR02188">
    <property type="entry name" value="Ac_CoA_lig_AcsA"/>
    <property type="match status" value="1"/>
</dbReference>
<comment type="caution">
    <text evidence="10">The sequence shown here is derived from an EMBL/GenBank/DDBJ whole genome shotgun (WGS) entry which is preliminary data.</text>
</comment>
<dbReference type="OrthoDB" id="9778383at2"/>
<comment type="similarity">
    <text evidence="1">Belongs to the ATP-dependent AMP-binding enzyme family.</text>
</comment>
<dbReference type="Pfam" id="PF00501">
    <property type="entry name" value="AMP-binding"/>
    <property type="match status" value="1"/>
</dbReference>
<evidence type="ECO:0000256" key="4">
    <source>
        <dbReference type="ARBA" id="ARBA00022840"/>
    </source>
</evidence>
<feature type="domain" description="AMP-binding enzyme C-terminal" evidence="8">
    <location>
        <begin position="519"/>
        <end position="598"/>
    </location>
</feature>
<dbReference type="InterPro" id="IPR000873">
    <property type="entry name" value="AMP-dep_synth/lig_dom"/>
</dbReference>
<proteinExistence type="inferred from homology"/>
<dbReference type="InterPro" id="IPR032387">
    <property type="entry name" value="ACAS_N"/>
</dbReference>
<dbReference type="PROSITE" id="PS00455">
    <property type="entry name" value="AMP_BINDING"/>
    <property type="match status" value="1"/>
</dbReference>
<keyword evidence="11" id="KW-1185">Reference proteome</keyword>
<name>A0A4R6QF05_9FLAO</name>
<protein>
    <recommendedName>
        <fullName evidence="6">Acetate--CoA ligase</fullName>
        <ecNumber evidence="6">6.2.1.1</ecNumber>
    </recommendedName>
</protein>
<dbReference type="Gene3D" id="3.40.50.12780">
    <property type="entry name" value="N-terminal domain of ligase-like"/>
    <property type="match status" value="1"/>
</dbReference>
<dbReference type="NCBIfam" id="NF001208">
    <property type="entry name" value="PRK00174.1"/>
    <property type="match status" value="1"/>
</dbReference>
<dbReference type="GO" id="GO:0019427">
    <property type="term" value="P:acetyl-CoA biosynthetic process from acetate"/>
    <property type="evidence" value="ECO:0007669"/>
    <property type="project" value="UniProtKB-UniRule"/>
</dbReference>
<keyword evidence="4" id="KW-0067">ATP-binding</keyword>
<dbReference type="GO" id="GO:0003987">
    <property type="term" value="F:acetate-CoA ligase activity"/>
    <property type="evidence" value="ECO:0007669"/>
    <property type="project" value="UniProtKB-UniRule"/>
</dbReference>